<organism evidence="2 3">
    <name type="scientific">Flavobacterium cerinum</name>
    <dbReference type="NCBI Taxonomy" id="2502784"/>
    <lineage>
        <taxon>Bacteria</taxon>
        <taxon>Pseudomonadati</taxon>
        <taxon>Bacteroidota</taxon>
        <taxon>Flavobacteriia</taxon>
        <taxon>Flavobacteriales</taxon>
        <taxon>Flavobacteriaceae</taxon>
        <taxon>Flavobacterium</taxon>
    </lineage>
</organism>
<sequence>MKTKSILFIFFIVFSPTLQAQNNLAVKIDDRMEALSIFYTLATADTLDVKPTPSTYYKDVKTYFEPYKNHASLNWYRNLENWDGYDMASLGLFLSDKYPFTVKIKPETNYIRSTGIEEFLSHFNAFYQECHVKKFILDHNKQYQSICKTANDFVQASGILKEINRFYGQTKKGKFVVYIDVLNNLGNNAIPSDDKQFEGNRMFRLAYLNDTAKNVTDESPVQFTPYLNVVIHEISHLFLERFVKEYHNDLFEIRNLFLTTTKGEKLKESAWENEADELIVRVCTAKIIAQKSGEEAGLKEIENQAKHFKQALPLYRFFDAYSSDRKQYKTIQAFYPEILKFLKKSAL</sequence>
<name>A0ABY5IQL0_9FLAO</name>
<feature type="signal peptide" evidence="1">
    <location>
        <begin position="1"/>
        <end position="20"/>
    </location>
</feature>
<evidence type="ECO:0000256" key="1">
    <source>
        <dbReference type="SAM" id="SignalP"/>
    </source>
</evidence>
<accession>A0ABY5IQL0</accession>
<dbReference type="Proteomes" id="UP001059844">
    <property type="component" value="Chromosome"/>
</dbReference>
<keyword evidence="3" id="KW-1185">Reference proteome</keyword>
<dbReference type="EMBL" id="CP101751">
    <property type="protein sequence ID" value="UUC44570.1"/>
    <property type="molecule type" value="Genomic_DNA"/>
</dbReference>
<dbReference type="InterPro" id="IPR032560">
    <property type="entry name" value="DUF4932"/>
</dbReference>
<evidence type="ECO:0000313" key="3">
    <source>
        <dbReference type="Proteomes" id="UP001059844"/>
    </source>
</evidence>
<proteinExistence type="predicted"/>
<protein>
    <submittedName>
        <fullName evidence="2">DUF4932 domain-containing protein</fullName>
    </submittedName>
</protein>
<dbReference type="Pfam" id="PF16286">
    <property type="entry name" value="DUF4932"/>
    <property type="match status" value="1"/>
</dbReference>
<keyword evidence="1" id="KW-0732">Signal</keyword>
<evidence type="ECO:0000313" key="2">
    <source>
        <dbReference type="EMBL" id="UUC44570.1"/>
    </source>
</evidence>
<feature type="chain" id="PRO_5045582918" evidence="1">
    <location>
        <begin position="21"/>
        <end position="347"/>
    </location>
</feature>
<reference evidence="2" key="1">
    <citation type="submission" date="2022-07" db="EMBL/GenBank/DDBJ databases">
        <title>Isolation, identification, and degradation of a PFOSA degrading strain from sewage treatment plant.</title>
        <authorList>
            <person name="Zhang L."/>
            <person name="Huo Y."/>
        </authorList>
    </citation>
    <scope>NUCLEOTIDE SEQUENCE</scope>
    <source>
        <strain evidence="2">C1</strain>
    </source>
</reference>
<gene>
    <name evidence="2" type="ORF">NOX80_13120</name>
</gene>
<dbReference type="RefSeq" id="WP_256550248.1">
    <property type="nucleotide sequence ID" value="NZ_CP101751.1"/>
</dbReference>